<dbReference type="STRING" id="334253.SAMN04487943_101211"/>
<keyword evidence="1" id="KW-1133">Transmembrane helix</keyword>
<protein>
    <recommendedName>
        <fullName evidence="4">DUF2929 domain-containing protein</fullName>
    </recommendedName>
</protein>
<name>A0A1I4H406_9BACI</name>
<dbReference type="Pfam" id="PF11151">
    <property type="entry name" value="DUF2929"/>
    <property type="match status" value="1"/>
</dbReference>
<evidence type="ECO:0000256" key="1">
    <source>
        <dbReference type="SAM" id="Phobius"/>
    </source>
</evidence>
<sequence length="58" mass="6218">MKYFATIFWAIIILTVVSYVLTSMGGQDFNFASAISIAAIFSIGAIILGDGILKEEGE</sequence>
<dbReference type="Proteomes" id="UP000198565">
    <property type="component" value="Unassembled WGS sequence"/>
</dbReference>
<organism evidence="2 3">
    <name type="scientific">Gracilibacillus orientalis</name>
    <dbReference type="NCBI Taxonomy" id="334253"/>
    <lineage>
        <taxon>Bacteria</taxon>
        <taxon>Bacillati</taxon>
        <taxon>Bacillota</taxon>
        <taxon>Bacilli</taxon>
        <taxon>Bacillales</taxon>
        <taxon>Bacillaceae</taxon>
        <taxon>Gracilibacillus</taxon>
    </lineage>
</organism>
<dbReference type="InterPro" id="IPR021324">
    <property type="entry name" value="DUF2929"/>
</dbReference>
<evidence type="ECO:0000313" key="2">
    <source>
        <dbReference type="EMBL" id="SFL37004.1"/>
    </source>
</evidence>
<evidence type="ECO:0000313" key="3">
    <source>
        <dbReference type="Proteomes" id="UP000198565"/>
    </source>
</evidence>
<dbReference type="OrthoDB" id="2440739at2"/>
<feature type="transmembrane region" description="Helical" evidence="1">
    <location>
        <begin position="31"/>
        <end position="53"/>
    </location>
</feature>
<gene>
    <name evidence="2" type="ORF">SAMN04487943_101211</name>
</gene>
<keyword evidence="1" id="KW-0812">Transmembrane</keyword>
<evidence type="ECO:0008006" key="4">
    <source>
        <dbReference type="Google" id="ProtNLM"/>
    </source>
</evidence>
<reference evidence="3" key="1">
    <citation type="submission" date="2016-10" db="EMBL/GenBank/DDBJ databases">
        <authorList>
            <person name="Varghese N."/>
            <person name="Submissions S."/>
        </authorList>
    </citation>
    <scope>NUCLEOTIDE SEQUENCE [LARGE SCALE GENOMIC DNA]</scope>
    <source>
        <strain evidence="3">CGMCC 1.4250</strain>
    </source>
</reference>
<dbReference type="RefSeq" id="WP_091479857.1">
    <property type="nucleotide sequence ID" value="NZ_FOTR01000001.1"/>
</dbReference>
<dbReference type="AlphaFoldDB" id="A0A1I4H406"/>
<proteinExistence type="predicted"/>
<keyword evidence="3" id="KW-1185">Reference proteome</keyword>
<accession>A0A1I4H406</accession>
<keyword evidence="1" id="KW-0472">Membrane</keyword>
<feature type="transmembrane region" description="Helical" evidence="1">
    <location>
        <begin position="7"/>
        <end position="25"/>
    </location>
</feature>
<dbReference type="EMBL" id="FOTR01000001">
    <property type="protein sequence ID" value="SFL37004.1"/>
    <property type="molecule type" value="Genomic_DNA"/>
</dbReference>